<dbReference type="InterPro" id="IPR050435">
    <property type="entry name" value="MZM1/LYRM7"/>
</dbReference>
<organism evidence="9 10">
    <name type="scientific">Gigaspora margarita</name>
    <dbReference type="NCBI Taxonomy" id="4874"/>
    <lineage>
        <taxon>Eukaryota</taxon>
        <taxon>Fungi</taxon>
        <taxon>Fungi incertae sedis</taxon>
        <taxon>Mucoromycota</taxon>
        <taxon>Glomeromycotina</taxon>
        <taxon>Glomeromycetes</taxon>
        <taxon>Diversisporales</taxon>
        <taxon>Gigasporaceae</taxon>
        <taxon>Gigaspora</taxon>
    </lineage>
</organism>
<evidence type="ECO:0000256" key="4">
    <source>
        <dbReference type="ARBA" id="ARBA00015108"/>
    </source>
</evidence>
<protein>
    <recommendedName>
        <fullName evidence="4">Mitochondrial zinc maintenance protein 1, mitochondrial</fullName>
    </recommendedName>
</protein>
<dbReference type="GO" id="GO:0034551">
    <property type="term" value="P:mitochondrial respiratory chain complex III assembly"/>
    <property type="evidence" value="ECO:0007669"/>
    <property type="project" value="InterPro"/>
</dbReference>
<dbReference type="InterPro" id="IPR008011">
    <property type="entry name" value="Complex1_LYR_dom"/>
</dbReference>
<evidence type="ECO:0000256" key="2">
    <source>
        <dbReference type="ARBA" id="ARBA00009949"/>
    </source>
</evidence>
<dbReference type="EMBL" id="WTPW01000619">
    <property type="protein sequence ID" value="KAF0493923.1"/>
    <property type="molecule type" value="Genomic_DNA"/>
</dbReference>
<evidence type="ECO:0000256" key="5">
    <source>
        <dbReference type="ARBA" id="ARBA00022946"/>
    </source>
</evidence>
<comment type="caution">
    <text evidence="9">The sequence shown here is derived from an EMBL/GenBank/DDBJ whole genome shotgun (WGS) entry which is preliminary data.</text>
</comment>
<keyword evidence="7" id="KW-0143">Chaperone</keyword>
<comment type="subunit">
    <text evidence="3">Interacts with RIP1.</text>
</comment>
<evidence type="ECO:0000256" key="7">
    <source>
        <dbReference type="ARBA" id="ARBA00023186"/>
    </source>
</evidence>
<dbReference type="PANTHER" id="PTHR46749">
    <property type="entry name" value="COMPLEX III ASSEMBLY FACTOR LYRM7"/>
    <property type="match status" value="1"/>
</dbReference>
<sequence>MSSASTKTRRAVLNAYKYLLRTQKETFNGDFLAISEARRKTHEEFLKNKDETNEKEINKQINQALEAAEFLKSNVIQAVFDEKTSRFKAKITDNTELGDNESIKNPPSAKELKEKMKC</sequence>
<proteinExistence type="inferred from homology"/>
<keyword evidence="5" id="KW-0809">Transit peptide</keyword>
<dbReference type="InterPro" id="IPR045298">
    <property type="entry name" value="Complex1_LYR_LYRM7"/>
</dbReference>
<keyword evidence="6" id="KW-0496">Mitochondrion</keyword>
<dbReference type="GO" id="GO:0044183">
    <property type="term" value="F:protein folding chaperone"/>
    <property type="evidence" value="ECO:0007669"/>
    <property type="project" value="TreeGrafter"/>
</dbReference>
<evidence type="ECO:0000313" key="10">
    <source>
        <dbReference type="Proteomes" id="UP000439903"/>
    </source>
</evidence>
<reference evidence="9 10" key="1">
    <citation type="journal article" date="2019" name="Environ. Microbiol.">
        <title>At the nexus of three kingdoms: the genome of the mycorrhizal fungus Gigaspora margarita provides insights into plant, endobacterial and fungal interactions.</title>
        <authorList>
            <person name="Venice F."/>
            <person name="Ghignone S."/>
            <person name="Salvioli di Fossalunga A."/>
            <person name="Amselem J."/>
            <person name="Novero M."/>
            <person name="Xianan X."/>
            <person name="Sedzielewska Toro K."/>
            <person name="Morin E."/>
            <person name="Lipzen A."/>
            <person name="Grigoriev I.V."/>
            <person name="Henrissat B."/>
            <person name="Martin F.M."/>
            <person name="Bonfante P."/>
        </authorList>
    </citation>
    <scope>NUCLEOTIDE SEQUENCE [LARGE SCALE GENOMIC DNA]</scope>
    <source>
        <strain evidence="9 10">BEG34</strain>
    </source>
</reference>
<comment type="function">
    <text evidence="8">Assembly factor required for Rieske Fe-S protein RIP1 incorporation into the cytochrome b-c1 (CIII) complex. Functions as a chaperone, binding to this subunit within the mitochondrial matrix and stabilizing it prior to its translocation and insertion into the late CIII dimeric intermediate within the mitochondrial inner membrane. Modulates the mitochondrial matrix zinc pool.</text>
</comment>
<name>A0A8H4AH18_GIGMA</name>
<dbReference type="PANTHER" id="PTHR46749:SF1">
    <property type="entry name" value="COMPLEX III ASSEMBLY FACTOR LYRM7"/>
    <property type="match status" value="1"/>
</dbReference>
<dbReference type="OrthoDB" id="529194at2759"/>
<dbReference type="Pfam" id="PF05347">
    <property type="entry name" value="Complex1_LYR"/>
    <property type="match status" value="1"/>
</dbReference>
<dbReference type="Proteomes" id="UP000439903">
    <property type="component" value="Unassembled WGS sequence"/>
</dbReference>
<dbReference type="AlphaFoldDB" id="A0A8H4AH18"/>
<evidence type="ECO:0000256" key="8">
    <source>
        <dbReference type="ARBA" id="ARBA00025268"/>
    </source>
</evidence>
<gene>
    <name evidence="9" type="ORF">F8M41_021308</name>
</gene>
<keyword evidence="10" id="KW-1185">Reference proteome</keyword>
<dbReference type="GO" id="GO:0005759">
    <property type="term" value="C:mitochondrial matrix"/>
    <property type="evidence" value="ECO:0007669"/>
    <property type="project" value="UniProtKB-SubCell"/>
</dbReference>
<evidence type="ECO:0000313" key="9">
    <source>
        <dbReference type="EMBL" id="KAF0493923.1"/>
    </source>
</evidence>
<dbReference type="CDD" id="cd20267">
    <property type="entry name" value="Complex1_LYR_LYRM7"/>
    <property type="match status" value="1"/>
</dbReference>
<accession>A0A8H4AH18</accession>
<evidence type="ECO:0000256" key="6">
    <source>
        <dbReference type="ARBA" id="ARBA00023128"/>
    </source>
</evidence>
<comment type="subcellular location">
    <subcellularLocation>
        <location evidence="1">Mitochondrion matrix</location>
    </subcellularLocation>
</comment>
<comment type="similarity">
    <text evidence="2">Belongs to the complex I LYR family. MZM1 subfamily.</text>
</comment>
<evidence type="ECO:0000256" key="1">
    <source>
        <dbReference type="ARBA" id="ARBA00004305"/>
    </source>
</evidence>
<evidence type="ECO:0000256" key="3">
    <source>
        <dbReference type="ARBA" id="ARBA00011589"/>
    </source>
</evidence>